<dbReference type="InterPro" id="IPR020456">
    <property type="entry name" value="Acylphosphatase"/>
</dbReference>
<dbReference type="PANTHER" id="PTHR47268:SF4">
    <property type="entry name" value="ACYLPHOSPHATASE"/>
    <property type="match status" value="1"/>
</dbReference>
<evidence type="ECO:0000259" key="7">
    <source>
        <dbReference type="PROSITE" id="PS51160"/>
    </source>
</evidence>
<dbReference type="SUPFAM" id="SSF54975">
    <property type="entry name" value="Acylphosphatase/BLUF domain-like"/>
    <property type="match status" value="1"/>
</dbReference>
<dbReference type="GO" id="GO:0003998">
    <property type="term" value="F:acylphosphatase activity"/>
    <property type="evidence" value="ECO:0007669"/>
    <property type="project" value="UniProtKB-EC"/>
</dbReference>
<dbReference type="AlphaFoldDB" id="A0A0M1NZV3"/>
<reference evidence="9" key="1">
    <citation type="submission" date="2015-08" db="EMBL/GenBank/DDBJ databases">
        <title>Genome sequencing project for genomic taxonomy and phylogenomics of Bacillus-like bacteria.</title>
        <authorList>
            <person name="Liu B."/>
            <person name="Wang J."/>
            <person name="Zhu Y."/>
            <person name="Liu G."/>
            <person name="Chen Q."/>
            <person name="Chen Z."/>
            <person name="Lan J."/>
            <person name="Che J."/>
            <person name="Ge C."/>
            <person name="Shi H."/>
            <person name="Pan Z."/>
            <person name="Liu X."/>
        </authorList>
    </citation>
    <scope>NUCLEOTIDE SEQUENCE [LARGE SCALE GENOMIC DNA]</scope>
    <source>
        <strain evidence="9">FJAT-22460</strain>
    </source>
</reference>
<evidence type="ECO:0000256" key="4">
    <source>
        <dbReference type="ARBA" id="ARBA00047645"/>
    </source>
</evidence>
<name>A0A0M1NZV3_9BACL</name>
<sequence length="89" mass="10054">MVRQKAVFAGKVQKVGFRLEISCIAQRMKLTGWVRNLEDGSVEAELQGEELHIDFLVKCMQSLKRASVNQLTITDLPTIEGEDSFTIEK</sequence>
<evidence type="ECO:0000313" key="8">
    <source>
        <dbReference type="EMBL" id="KOR87677.1"/>
    </source>
</evidence>
<dbReference type="EC" id="3.6.1.7" evidence="2 5"/>
<evidence type="ECO:0000256" key="6">
    <source>
        <dbReference type="RuleBase" id="RU004168"/>
    </source>
</evidence>
<dbReference type="InterPro" id="IPR017968">
    <property type="entry name" value="Acylphosphatase_CS"/>
</dbReference>
<keyword evidence="5" id="KW-0378">Hydrolase</keyword>
<keyword evidence="9" id="KW-1185">Reference proteome</keyword>
<proteinExistence type="inferred from homology"/>
<feature type="active site" evidence="5">
    <location>
        <position position="36"/>
    </location>
</feature>
<accession>A0A0M1NZV3</accession>
<dbReference type="InterPro" id="IPR001792">
    <property type="entry name" value="Acylphosphatase-like_dom"/>
</dbReference>
<gene>
    <name evidence="8" type="ORF">AM231_17015</name>
</gene>
<evidence type="ECO:0000256" key="2">
    <source>
        <dbReference type="ARBA" id="ARBA00012150"/>
    </source>
</evidence>
<comment type="catalytic activity">
    <reaction evidence="4 5">
        <text>an acyl phosphate + H2O = a carboxylate + phosphate + H(+)</text>
        <dbReference type="Rhea" id="RHEA:14965"/>
        <dbReference type="ChEBI" id="CHEBI:15377"/>
        <dbReference type="ChEBI" id="CHEBI:15378"/>
        <dbReference type="ChEBI" id="CHEBI:29067"/>
        <dbReference type="ChEBI" id="CHEBI:43474"/>
        <dbReference type="ChEBI" id="CHEBI:59918"/>
        <dbReference type="EC" id="3.6.1.7"/>
    </reaction>
</comment>
<dbReference type="PROSITE" id="PS00151">
    <property type="entry name" value="ACYLPHOSPHATASE_2"/>
    <property type="match status" value="1"/>
</dbReference>
<dbReference type="EMBL" id="LIUT01000002">
    <property type="protein sequence ID" value="KOR87677.1"/>
    <property type="molecule type" value="Genomic_DNA"/>
</dbReference>
<dbReference type="PATRIC" id="fig|1705565.3.peg.305"/>
<dbReference type="PANTHER" id="PTHR47268">
    <property type="entry name" value="ACYLPHOSPHATASE"/>
    <property type="match status" value="1"/>
</dbReference>
<dbReference type="Pfam" id="PF00708">
    <property type="entry name" value="Acylphosphatase"/>
    <property type="match status" value="1"/>
</dbReference>
<dbReference type="PROSITE" id="PS51160">
    <property type="entry name" value="ACYLPHOSPHATASE_3"/>
    <property type="match status" value="1"/>
</dbReference>
<comment type="caution">
    <text evidence="8">The sequence shown here is derived from an EMBL/GenBank/DDBJ whole genome shotgun (WGS) entry which is preliminary data.</text>
</comment>
<evidence type="ECO:0000256" key="3">
    <source>
        <dbReference type="ARBA" id="ARBA00015991"/>
    </source>
</evidence>
<dbReference type="Gene3D" id="3.30.70.100">
    <property type="match status" value="1"/>
</dbReference>
<dbReference type="InterPro" id="IPR036046">
    <property type="entry name" value="Acylphosphatase-like_dom_sf"/>
</dbReference>
<evidence type="ECO:0000256" key="5">
    <source>
        <dbReference type="PROSITE-ProRule" id="PRU00520"/>
    </source>
</evidence>
<comment type="similarity">
    <text evidence="1 6">Belongs to the acylphosphatase family.</text>
</comment>
<dbReference type="Proteomes" id="UP000036932">
    <property type="component" value="Unassembled WGS sequence"/>
</dbReference>
<evidence type="ECO:0000256" key="1">
    <source>
        <dbReference type="ARBA" id="ARBA00005614"/>
    </source>
</evidence>
<evidence type="ECO:0000313" key="9">
    <source>
        <dbReference type="Proteomes" id="UP000036932"/>
    </source>
</evidence>
<feature type="domain" description="Acylphosphatase-like" evidence="7">
    <location>
        <begin position="3"/>
        <end position="89"/>
    </location>
</feature>
<protein>
    <recommendedName>
        <fullName evidence="3 5">acylphosphatase</fullName>
        <ecNumber evidence="2 5">3.6.1.7</ecNumber>
    </recommendedName>
</protein>
<feature type="active site" evidence="5">
    <location>
        <position position="18"/>
    </location>
</feature>
<organism evidence="8 9">
    <name type="scientific">Paenibacillus solani</name>
    <dbReference type="NCBI Taxonomy" id="1705565"/>
    <lineage>
        <taxon>Bacteria</taxon>
        <taxon>Bacillati</taxon>
        <taxon>Bacillota</taxon>
        <taxon>Bacilli</taxon>
        <taxon>Bacillales</taxon>
        <taxon>Paenibacillaceae</taxon>
        <taxon>Paenibacillus</taxon>
    </lineage>
</organism>